<sequence length="50" mass="5693">MYDQYAIDTFQEGKGATDWTSHGASEHVIDTTLNKMREICSNTLKICGRR</sequence>
<reference evidence="1" key="2">
    <citation type="journal article" date="2018" name="Genome Announc.">
        <title>First Report of a Complete Genome Sequence of White spot syndrome virus from India.</title>
        <authorList>
            <person name="Vinaya Kumar K."/>
            <person name="Shekhar M.S."/>
            <person name="Otta S.K."/>
            <person name="Karthic K."/>
            <person name="Ashok Kumar J."/>
            <person name="Gopikrishna G."/>
            <person name="Vijayan K.K."/>
        </authorList>
    </citation>
    <scope>NUCLEOTIDE SEQUENCE</scope>
    <source>
        <strain evidence="1">IN_AP4RU</strain>
    </source>
</reference>
<protein>
    <submittedName>
        <fullName evidence="1">WSSV530</fullName>
    </submittedName>
</protein>
<name>A0A2I6SCI1_9VIRU</name>
<evidence type="ECO:0000313" key="1">
    <source>
        <dbReference type="EMBL" id="AUO15266.1"/>
    </source>
</evidence>
<reference evidence="1" key="1">
    <citation type="submission" date="2017-12" db="EMBL/GenBank/DDBJ databases">
        <authorList>
            <person name="Katneni V.K."/>
            <person name="Shekhar M.S."/>
            <person name="Otta S.K."/>
            <person name="Karthic K."/>
            <person name="Jangam A.K."/>
            <person name="Gopikrishna G."/>
            <person name="Vijayan K.K."/>
        </authorList>
    </citation>
    <scope>NUCLEOTIDE SEQUENCE [LARGE SCALE GENOMIC DNA]</scope>
    <source>
        <strain evidence="1">IN_AP4RU</strain>
    </source>
</reference>
<accession>A0A2I6SCI1</accession>
<proteinExistence type="predicted"/>
<dbReference type="Proteomes" id="UP000267352">
    <property type="component" value="Segment"/>
</dbReference>
<organism evidence="1">
    <name type="scientific">White spot syndrome virus</name>
    <dbReference type="NCBI Taxonomy" id="342409"/>
    <lineage>
        <taxon>Viruses</taxon>
        <taxon>Viruses incertae sedis</taxon>
        <taxon>Naldaviricetes</taxon>
        <taxon>Nimaviridae</taxon>
        <taxon>Whispovirus</taxon>
    </lineage>
</organism>
<dbReference type="EMBL" id="MG702567">
    <property type="protein sequence ID" value="AUO15266.1"/>
    <property type="molecule type" value="Genomic_DNA"/>
</dbReference>